<evidence type="ECO:0000256" key="9">
    <source>
        <dbReference type="ARBA" id="ARBA00023128"/>
    </source>
</evidence>
<feature type="binding site" evidence="10">
    <location>
        <position position="190"/>
    </location>
    <ligand>
        <name>[2Fe-2S] cluster</name>
        <dbReference type="ChEBI" id="CHEBI:190135"/>
    </ligand>
</feature>
<comment type="caution">
    <text evidence="10">Lacks conserved residue(s) required for the propagation of feature annotation.</text>
</comment>
<dbReference type="Pfam" id="PF20922">
    <property type="entry name" value="Anamorsin_N"/>
    <property type="match status" value="1"/>
</dbReference>
<dbReference type="InterPro" id="IPR049011">
    <property type="entry name" value="Anamorsin_N_metazoan"/>
</dbReference>
<sequence length="253" mass="27598">MDITFDTNDKILLVSNKESPFDPTFVDTVVAKVSAKNAFNEQLDNLSSIDKDFDVILSSVQQMDDKTLAILLSSLKPKGRLIVRKSKDCQSGQTVSSLKLNGFVNINETVDEITAHKPDYERGSAVKLNLSGNKSSTAKIWSLAANDIIDDSVDLIDDNELLTDEDRALPDPQSLRVCATTKQRKACANCSCGLAEELESEAIEFVKQNSQNAKSSCGNCYLGDAFRCAKCPYLGMPAFKPGQKVVLDTSSDL</sequence>
<keyword evidence="5 10" id="KW-0001">2Fe-2S</keyword>
<keyword evidence="6 10" id="KW-0479">Metal-binding</keyword>
<comment type="similarity">
    <text evidence="2 10">Belongs to the anamorsin family.</text>
</comment>
<feature type="region of interest" description="Fe-S binding site B" evidence="10">
    <location>
        <begin position="217"/>
        <end position="231"/>
    </location>
</feature>
<dbReference type="EMBL" id="OC917336">
    <property type="protein sequence ID" value="CAD7646783.1"/>
    <property type="molecule type" value="Genomic_DNA"/>
</dbReference>
<feature type="binding site" evidence="10">
    <location>
        <position position="187"/>
    </location>
    <ligand>
        <name>[2Fe-2S] cluster</name>
        <dbReference type="ChEBI" id="CHEBI:190135"/>
    </ligand>
</feature>
<feature type="binding site" evidence="10">
    <location>
        <position position="220"/>
    </location>
    <ligand>
        <name>[4Fe-4S] cluster</name>
        <dbReference type="ChEBI" id="CHEBI:49883"/>
    </ligand>
</feature>
<feature type="binding site" evidence="10">
    <location>
        <position position="228"/>
    </location>
    <ligand>
        <name>[4Fe-4S] cluster</name>
        <dbReference type="ChEBI" id="CHEBI:49883"/>
    </ligand>
</feature>
<dbReference type="InterPro" id="IPR046408">
    <property type="entry name" value="CIAPIN1"/>
</dbReference>
<dbReference type="AlphaFoldDB" id="A0A7R9LT62"/>
<feature type="binding site" evidence="10">
    <location>
        <position position="178"/>
    </location>
    <ligand>
        <name>[2Fe-2S] cluster</name>
        <dbReference type="ChEBI" id="CHEBI:190135"/>
    </ligand>
</feature>
<comment type="function">
    <text evidence="10">Component of the cytosolic iron-sulfur (Fe-S) protein assembly (CIA) machinery. Required for the maturation of extramitochondrial Fe-S proteins. Part of an electron transfer chain functioning in an early step of cytosolic Fe-S biogenesis, facilitating the de novo assembly of a [4Fe-4S] cluster on the cytosolic Fe-S scaffold complex. Electrons are transferred from NADPH via a FAD- and FMN-containing diflavin oxidoreductase. Together with the diflavin oxidoreductase, also required for the assembly of the diferric tyrosyl radical cofactor of ribonucleotide reductase (RNR), probably by providing electrons for reduction during radical cofactor maturation in the catalytic small subunit.</text>
</comment>
<organism evidence="13">
    <name type="scientific">Oppiella nova</name>
    <dbReference type="NCBI Taxonomy" id="334625"/>
    <lineage>
        <taxon>Eukaryota</taxon>
        <taxon>Metazoa</taxon>
        <taxon>Ecdysozoa</taxon>
        <taxon>Arthropoda</taxon>
        <taxon>Chelicerata</taxon>
        <taxon>Arachnida</taxon>
        <taxon>Acari</taxon>
        <taxon>Acariformes</taxon>
        <taxon>Sarcoptiformes</taxon>
        <taxon>Oribatida</taxon>
        <taxon>Brachypylina</taxon>
        <taxon>Oppioidea</taxon>
        <taxon>Oppiidae</taxon>
        <taxon>Oppiella</taxon>
    </lineage>
</organism>
<evidence type="ECO:0000256" key="7">
    <source>
        <dbReference type="ARBA" id="ARBA00023004"/>
    </source>
</evidence>
<comment type="domain">
    <text evidence="10">The C-terminal domain binds 2 Fe-S clusters but is otherwise mostly in an intrinsically disordered conformation.</text>
</comment>
<dbReference type="GO" id="GO:0005758">
    <property type="term" value="C:mitochondrial intermembrane space"/>
    <property type="evidence" value="ECO:0007669"/>
    <property type="project" value="UniProtKB-SubCell"/>
</dbReference>
<feature type="short sequence motif" description="Cx2C motif 1" evidence="10">
    <location>
        <begin position="217"/>
        <end position="220"/>
    </location>
</feature>
<evidence type="ECO:0000259" key="11">
    <source>
        <dbReference type="Pfam" id="PF05093"/>
    </source>
</evidence>
<accession>A0A7R9LT62</accession>
<feature type="domain" description="Anamorsin N-terminal" evidence="12">
    <location>
        <begin position="9"/>
        <end position="110"/>
    </location>
</feature>
<evidence type="ECO:0000256" key="10">
    <source>
        <dbReference type="HAMAP-Rule" id="MF_03115"/>
    </source>
</evidence>
<dbReference type="PANTHER" id="PTHR13273">
    <property type="entry name" value="ANAMORSIN"/>
    <property type="match status" value="1"/>
</dbReference>
<keyword evidence="8 10" id="KW-0411">Iron-sulfur</keyword>
<dbReference type="EMBL" id="CAJPVJ010002511">
    <property type="protein sequence ID" value="CAG2166382.1"/>
    <property type="molecule type" value="Genomic_DNA"/>
</dbReference>
<dbReference type="InterPro" id="IPR007785">
    <property type="entry name" value="Anamorsin"/>
</dbReference>
<comment type="cofactor">
    <cofactor evidence="1 10">
        <name>[4Fe-4S] cluster</name>
        <dbReference type="ChEBI" id="CHEBI:49883"/>
    </cofactor>
</comment>
<proteinExistence type="inferred from homology"/>
<gene>
    <name evidence="13" type="ORF">ONB1V03_LOCUS5906</name>
</gene>
<dbReference type="HAMAP" id="MF_03115">
    <property type="entry name" value="Anamorsin"/>
    <property type="match status" value="1"/>
</dbReference>
<dbReference type="GO" id="GO:0051537">
    <property type="term" value="F:2 iron, 2 sulfur cluster binding"/>
    <property type="evidence" value="ECO:0007669"/>
    <property type="project" value="UniProtKB-UniRule"/>
</dbReference>
<evidence type="ECO:0000256" key="6">
    <source>
        <dbReference type="ARBA" id="ARBA00022723"/>
    </source>
</evidence>
<comment type="cofactor">
    <cofactor evidence="10">
        <name>[2Fe-2S] cluster</name>
        <dbReference type="ChEBI" id="CHEBI:190135"/>
    </cofactor>
</comment>
<dbReference type="GO" id="GO:0016226">
    <property type="term" value="P:iron-sulfur cluster assembly"/>
    <property type="evidence" value="ECO:0007669"/>
    <property type="project" value="UniProtKB-UniRule"/>
</dbReference>
<dbReference type="InterPro" id="IPR029063">
    <property type="entry name" value="SAM-dependent_MTases_sf"/>
</dbReference>
<keyword evidence="7 10" id="KW-0408">Iron</keyword>
<dbReference type="GO" id="GO:0051539">
    <property type="term" value="F:4 iron, 4 sulfur cluster binding"/>
    <property type="evidence" value="ECO:0007669"/>
    <property type="project" value="UniProtKB-KW"/>
</dbReference>
<feature type="domain" description="Anamorsin C-terminal" evidence="11">
    <location>
        <begin position="198"/>
        <end position="246"/>
    </location>
</feature>
<evidence type="ECO:0000259" key="12">
    <source>
        <dbReference type="Pfam" id="PF20922"/>
    </source>
</evidence>
<evidence type="ECO:0000256" key="8">
    <source>
        <dbReference type="ARBA" id="ARBA00023014"/>
    </source>
</evidence>
<dbReference type="Pfam" id="PF05093">
    <property type="entry name" value="CIAPIN1"/>
    <property type="match status" value="1"/>
</dbReference>
<dbReference type="GO" id="GO:0009055">
    <property type="term" value="F:electron transfer activity"/>
    <property type="evidence" value="ECO:0007669"/>
    <property type="project" value="UniProtKB-UniRule"/>
</dbReference>
<dbReference type="Proteomes" id="UP000728032">
    <property type="component" value="Unassembled WGS sequence"/>
</dbReference>
<feature type="short sequence motif" description="Cx2C motif 2" evidence="10">
    <location>
        <begin position="228"/>
        <end position="231"/>
    </location>
</feature>
<dbReference type="PANTHER" id="PTHR13273:SF14">
    <property type="entry name" value="ANAMORSIN"/>
    <property type="match status" value="1"/>
</dbReference>
<evidence type="ECO:0000313" key="13">
    <source>
        <dbReference type="EMBL" id="CAD7646783.1"/>
    </source>
</evidence>
<evidence type="ECO:0000256" key="1">
    <source>
        <dbReference type="ARBA" id="ARBA00001966"/>
    </source>
</evidence>
<comment type="domain">
    <text evidence="10">The twin Cx2C motifs are involved in the recognition by the mitochondrial MIA40-ERV1 disulfide relay system. The formation of 2 disulfide bonds in the Cx2C motifs through dithiol/disulfide exchange reactions effectively traps the protein in the mitochondrial intermembrane space.</text>
</comment>
<reference evidence="13" key="1">
    <citation type="submission" date="2020-11" db="EMBL/GenBank/DDBJ databases">
        <authorList>
            <person name="Tran Van P."/>
        </authorList>
    </citation>
    <scope>NUCLEOTIDE SEQUENCE</scope>
</reference>
<keyword evidence="3 10" id="KW-0004">4Fe-4S</keyword>
<name>A0A7R9LT62_9ACAR</name>
<evidence type="ECO:0000313" key="14">
    <source>
        <dbReference type="Proteomes" id="UP000728032"/>
    </source>
</evidence>
<evidence type="ECO:0000256" key="2">
    <source>
        <dbReference type="ARBA" id="ARBA00008169"/>
    </source>
</evidence>
<keyword evidence="4 10" id="KW-0963">Cytoplasm</keyword>
<evidence type="ECO:0000256" key="4">
    <source>
        <dbReference type="ARBA" id="ARBA00022490"/>
    </source>
</evidence>
<dbReference type="Gene3D" id="3.40.50.150">
    <property type="entry name" value="Vaccinia Virus protein VP39"/>
    <property type="match status" value="1"/>
</dbReference>
<keyword evidence="14" id="KW-1185">Reference proteome</keyword>
<dbReference type="GO" id="GO:0046872">
    <property type="term" value="F:metal ion binding"/>
    <property type="evidence" value="ECO:0007669"/>
    <property type="project" value="UniProtKB-KW"/>
</dbReference>
<comment type="subcellular location">
    <subcellularLocation>
        <location evidence="10">Cytoplasm</location>
    </subcellularLocation>
    <subcellularLocation>
        <location evidence="10">Mitochondrion intermembrane space</location>
    </subcellularLocation>
</comment>
<feature type="binding site" evidence="10">
    <location>
        <position position="192"/>
    </location>
    <ligand>
        <name>[2Fe-2S] cluster</name>
        <dbReference type="ChEBI" id="CHEBI:190135"/>
    </ligand>
</feature>
<evidence type="ECO:0000256" key="3">
    <source>
        <dbReference type="ARBA" id="ARBA00022485"/>
    </source>
</evidence>
<protein>
    <recommendedName>
        <fullName evidence="10">Anamorsin homolog</fullName>
    </recommendedName>
    <alternativeName>
        <fullName evidence="10">Fe-S cluster assembly protein DRE2 homolog</fullName>
    </alternativeName>
</protein>
<comment type="subunit">
    <text evidence="10">Monomer.</text>
</comment>
<evidence type="ECO:0000256" key="5">
    <source>
        <dbReference type="ARBA" id="ARBA00022714"/>
    </source>
</evidence>
<keyword evidence="9 10" id="KW-0496">Mitochondrion</keyword>
<feature type="binding site" evidence="10">
    <location>
        <position position="231"/>
    </location>
    <ligand>
        <name>[4Fe-4S] cluster</name>
        <dbReference type="ChEBI" id="CHEBI:49883"/>
    </ligand>
</feature>
<feature type="binding site" evidence="10">
    <location>
        <position position="217"/>
    </location>
    <ligand>
        <name>[4Fe-4S] cluster</name>
        <dbReference type="ChEBI" id="CHEBI:49883"/>
    </ligand>
</feature>
<comment type="domain">
    <text evidence="10">The N-terminal domain has structural similarity with S-adenosyl-L-methionine-dependent methyltransferases, but does not bind S-adenosyl-L-methionine. It is required for correct assembly of the 2 Fe-S clusters.</text>
</comment>
<dbReference type="OrthoDB" id="311633at2759"/>